<evidence type="ECO:0000259" key="2">
    <source>
        <dbReference type="PROSITE" id="PS51671"/>
    </source>
</evidence>
<evidence type="ECO:0000256" key="1">
    <source>
        <dbReference type="RuleBase" id="RU368092"/>
    </source>
</evidence>
<dbReference type="Pfam" id="PF10369">
    <property type="entry name" value="ALS_ss_C"/>
    <property type="match status" value="1"/>
</dbReference>
<comment type="catalytic activity">
    <reaction evidence="1">
        <text>2 pyruvate + H(+) = (2S)-2-acetolactate + CO2</text>
        <dbReference type="Rhea" id="RHEA:25249"/>
        <dbReference type="ChEBI" id="CHEBI:15361"/>
        <dbReference type="ChEBI" id="CHEBI:15378"/>
        <dbReference type="ChEBI" id="CHEBI:16526"/>
        <dbReference type="ChEBI" id="CHEBI:58476"/>
        <dbReference type="EC" id="2.2.1.6"/>
    </reaction>
</comment>
<dbReference type="GeneID" id="67132933"/>
<dbReference type="InterPro" id="IPR045865">
    <property type="entry name" value="ACT-like_dom_sf"/>
</dbReference>
<dbReference type="RefSeq" id="YP_010139371.1">
    <property type="nucleotide sequence ID" value="NC_056910.1"/>
</dbReference>
<keyword evidence="1" id="KW-0028">Amino-acid biosynthesis</keyword>
<proteinExistence type="inferred from homology"/>
<dbReference type="Gene3D" id="3.30.70.1150">
    <property type="entry name" value="ACT-like. Chain A, domain 2"/>
    <property type="match status" value="1"/>
</dbReference>
<reference evidence="3" key="1">
    <citation type="submission" date="2020-10" db="EMBL/GenBank/DDBJ databases">
        <title>Complete chloroplast genome of the Synurophyceae Poterioochromonas malhamensis (Pringsheim) R.A.Andersen 2017 from Van Lake in Eastern Anatolia.</title>
        <authorList>
            <person name="Gastineau R."/>
            <person name="Yilmaz E."/>
            <person name="Solak C.N."/>
            <person name="Lemieux C."/>
            <person name="Turmel M."/>
            <person name="Witkowski A."/>
        </authorList>
    </citation>
    <scope>NUCLEOTIDE SEQUENCE</scope>
    <source>
        <strain evidence="3">SZCZR2049</strain>
    </source>
</reference>
<dbReference type="GO" id="GO:0003984">
    <property type="term" value="F:acetolactate synthase activity"/>
    <property type="evidence" value="ECO:0007669"/>
    <property type="project" value="UniProtKB-UniRule"/>
</dbReference>
<dbReference type="GO" id="GO:0009099">
    <property type="term" value="P:L-valine biosynthetic process"/>
    <property type="evidence" value="ECO:0007669"/>
    <property type="project" value="UniProtKB-UniRule"/>
</dbReference>
<dbReference type="NCBIfam" id="NF008864">
    <property type="entry name" value="PRK11895.1"/>
    <property type="match status" value="1"/>
</dbReference>
<gene>
    <name evidence="3" type="primary">ilvH</name>
</gene>
<dbReference type="GO" id="GO:0005829">
    <property type="term" value="C:cytosol"/>
    <property type="evidence" value="ECO:0007669"/>
    <property type="project" value="TreeGrafter"/>
</dbReference>
<keyword evidence="1" id="KW-0100">Branched-chain amino acid biosynthesis</keyword>
<dbReference type="NCBIfam" id="TIGR00119">
    <property type="entry name" value="acolac_sm"/>
    <property type="match status" value="1"/>
</dbReference>
<dbReference type="EC" id="2.2.1.6" evidence="1"/>
<dbReference type="InterPro" id="IPR027271">
    <property type="entry name" value="Acetolactate_synth/TF_NikR_C"/>
</dbReference>
<dbReference type="PANTHER" id="PTHR30239:SF0">
    <property type="entry name" value="ACETOLACTATE SYNTHASE SMALL SUBUNIT 1, CHLOROPLASTIC"/>
    <property type="match status" value="1"/>
</dbReference>
<dbReference type="UniPathway" id="UPA00049">
    <property type="reaction ID" value="UER00059"/>
</dbReference>
<evidence type="ECO:0000313" key="3">
    <source>
        <dbReference type="EMBL" id="QQK55037.1"/>
    </source>
</evidence>
<sequence length="156" mass="17732">MTNNLSLMVYNEIGILSRITNLLVSKNFPILNLSLNSTELSNISKIFLELSGSKEEIDQIIKQLTKLIEVIEVKKVNLDNTIERQLMLVKVICSPTKRTALLEIANIFKANIIHISDTFFIFEIFGSSEKVLNFQKIVKIYGTINVVKTGKIFIEK</sequence>
<comment type="subunit">
    <text evidence="1">Dimer of large and small chains.</text>
</comment>
<dbReference type="InterPro" id="IPR004789">
    <property type="entry name" value="Acetalactate_synth_ssu"/>
</dbReference>
<dbReference type="GO" id="GO:1990610">
    <property type="term" value="F:acetolactate synthase regulator activity"/>
    <property type="evidence" value="ECO:0007669"/>
    <property type="project" value="UniProtKB-UniRule"/>
</dbReference>
<protein>
    <recommendedName>
        <fullName evidence="1">Acetolactate synthase small subunit</fullName>
        <shortName evidence="1">AHAS</shortName>
        <shortName evidence="1">ALS</shortName>
        <ecNumber evidence="1">2.2.1.6</ecNumber>
    </recommendedName>
    <alternativeName>
        <fullName evidence="1">Acetohydroxy-acid synthase small subunit</fullName>
    </alternativeName>
</protein>
<dbReference type="GO" id="GO:0009097">
    <property type="term" value="P:isoleucine biosynthetic process"/>
    <property type="evidence" value="ECO:0007669"/>
    <property type="project" value="UniProtKB-UniRule"/>
</dbReference>
<keyword evidence="1" id="KW-0808">Transferase</keyword>
<dbReference type="UniPathway" id="UPA00047">
    <property type="reaction ID" value="UER00055"/>
</dbReference>
<comment type="pathway">
    <text evidence="1">Amino-acid biosynthesis; L-isoleucine biosynthesis; L-isoleucine from 2-oxobutanoate: step 1/4.</text>
</comment>
<comment type="function">
    <text evidence="1">Catalyzes the conversion of 2 pyruvate molecules into acetolactate in the first common step of the biosynthetic pathway of the branched-amino acids such as leucine, isoleucine, and valine.</text>
</comment>
<dbReference type="AlphaFoldDB" id="A0A7T7BWD3"/>
<dbReference type="Gene3D" id="3.30.70.260">
    <property type="match status" value="1"/>
</dbReference>
<dbReference type="PANTHER" id="PTHR30239">
    <property type="entry name" value="ACETOLACTATE SYNTHASE SMALL SUBUNIT"/>
    <property type="match status" value="1"/>
</dbReference>
<dbReference type="PROSITE" id="PS51671">
    <property type="entry name" value="ACT"/>
    <property type="match status" value="1"/>
</dbReference>
<geneLocation type="plastid" evidence="3"/>
<accession>A0A7T7BWD3</accession>
<organism evidence="3">
    <name type="scientific">Poterioochromonas malhamensis</name>
    <dbReference type="NCBI Taxonomy" id="88167"/>
    <lineage>
        <taxon>Eukaryota</taxon>
        <taxon>Sar</taxon>
        <taxon>Stramenopiles</taxon>
        <taxon>Ochrophyta</taxon>
        <taxon>Synurophyceae</taxon>
        <taxon>Ochromonadales</taxon>
        <taxon>Ochromonadaceae</taxon>
        <taxon>Poterioochromonas</taxon>
    </lineage>
</organism>
<dbReference type="InterPro" id="IPR002912">
    <property type="entry name" value="ACT_dom"/>
</dbReference>
<dbReference type="SUPFAM" id="SSF55021">
    <property type="entry name" value="ACT-like"/>
    <property type="match status" value="2"/>
</dbReference>
<dbReference type="EMBL" id="MW175522">
    <property type="protein sequence ID" value="QQK55037.1"/>
    <property type="molecule type" value="Genomic_DNA"/>
</dbReference>
<name>A0A7T7BWD3_9STRA</name>
<dbReference type="InterPro" id="IPR019455">
    <property type="entry name" value="Acetolactate_synth_ssu_C"/>
</dbReference>
<comment type="pathway">
    <text evidence="1">Amino-acid biosynthesis; L-valine biosynthesis; L-valine from pyruvate: step 1/4.</text>
</comment>
<comment type="similarity">
    <text evidence="1">Belongs to the acetolactate synthase small subunit family.</text>
</comment>
<dbReference type="InterPro" id="IPR054480">
    <property type="entry name" value="AHAS_small-like_ACT"/>
</dbReference>
<feature type="domain" description="ACT" evidence="2">
    <location>
        <begin position="4"/>
        <end position="78"/>
    </location>
</feature>
<keyword evidence="3" id="KW-0934">Plastid</keyword>
<dbReference type="Pfam" id="PF22629">
    <property type="entry name" value="ACT_AHAS_ss"/>
    <property type="match status" value="1"/>
</dbReference>